<reference evidence="1" key="1">
    <citation type="journal article" date="2022" name="bioRxiv">
        <title>Unlocking the hidden genetic diversity of varicosaviruses, the neglected plant rhabdoviruses.</title>
        <authorList>
            <person name="Bejerman N."/>
            <person name="Dietzgen R.G."/>
            <person name="Debat H."/>
        </authorList>
    </citation>
    <scope>NUCLEOTIDE SEQUENCE</scope>
</reference>
<proteinExistence type="predicted"/>
<organism evidence="1">
    <name type="scientific">Caladenia virus 1</name>
    <dbReference type="NCBI Taxonomy" id="2977961"/>
    <lineage>
        <taxon>Viruses</taxon>
        <taxon>Riboviria</taxon>
        <taxon>Orthornavirae</taxon>
        <taxon>Negarnaviricota</taxon>
        <taxon>Haploviricotina</taxon>
        <taxon>Monjiviricetes</taxon>
        <taxon>Mononegavirales</taxon>
        <taxon>Rhabdoviridae</taxon>
        <taxon>Betarhabdovirinae</taxon>
        <taxon>Varicosavirus</taxon>
        <taxon>Varicosavirus caladeniae</taxon>
    </lineage>
</organism>
<name>A0A9N6YJJ3_9RHAB</name>
<protein>
    <submittedName>
        <fullName evidence="1">Protein 3</fullName>
    </submittedName>
</protein>
<sequence length="293" mass="33511">MLNKSYRSLASSKNNKPTELNVVPTTYQSAIQPILSETAMDLIPTGKIRFEQNWKIKISGPESYIDLNKIGWMEMLYLNLTHQNNLSCSEIHVVWISHVPVDVNRDIMVTLNCEFTATNDSDRRILGSTTFPVSLTSHSIFRPGHSIKLGRGEKIPWAITVSLSDQVFENGYTFSEMYLKLIGYKEMFGGVDSNRETTLISLMPFEEEFSGLSLSRPRRIHEDWKIQTYKIGMNRKQDMKKILRLQEINVDIEAIMKCGKMSKVLNSFKIADLSDKTSNNYRVTLEKIKSALA</sequence>
<dbReference type="EMBL" id="BK061756">
    <property type="protein sequence ID" value="DAZ90683.1"/>
    <property type="molecule type" value="Viral_cRNA"/>
</dbReference>
<accession>A0A9N6YJJ3</accession>
<evidence type="ECO:0000313" key="1">
    <source>
        <dbReference type="EMBL" id="DAZ90683.1"/>
    </source>
</evidence>